<dbReference type="SUPFAM" id="SSF47576">
    <property type="entry name" value="Calponin-homology domain, CH-domain"/>
    <property type="match status" value="1"/>
</dbReference>
<dbReference type="EMBL" id="JBCNJP010000011">
    <property type="protein sequence ID" value="KAK9070833.1"/>
    <property type="molecule type" value="Genomic_DNA"/>
</dbReference>
<evidence type="ECO:0000256" key="4">
    <source>
        <dbReference type="SAM" id="Coils"/>
    </source>
</evidence>
<feature type="compositionally biased region" description="Low complexity" evidence="5">
    <location>
        <begin position="1113"/>
        <end position="1122"/>
    </location>
</feature>
<sequence length="1173" mass="130706">MAEPEDLTLEFSVTSMIEEVLNEHGPQLSDVHTTSKSDTKIALKRNEATRWLRKSVGVVAAKDLPAEPSEQNFRMGLRSGLILCSALNKNEPGSIPKLVGVPSDSVVIPDGPPLISSPYYENIRNFLLAMEERGLPTFEASDLEQGGRLPKVVNCVLALKAYSEWKKAGANGRFLYVGNRKPSSKRKQTVCNSLDMYTCDTLWMQVKDQFDNQVSDSYCICKPLNVRVRDLLLDFKPRDIPMIIELVLTKLTEDFEHRLAKHKEKIKVHTIDNEQRLDAKMNPKPTKPDLSVKKSLPEDVKSSPRNIFHEMEQKSLAAFKKDEFVKPFTNVTNNDKEENTTTEAKGKEEGKSFSSIMNEMRKKASGDIVKPSIDTNKKSEKNVTTDTMKSTSDIDSKTEKNITADTMKLTGDINNKIEKDPSSTTDTMNSTSDVNKEIKNQVTSATDTMKSTSDVNKEIKKKVTSTTDAMRSASDVNKNMEEKVTKEARMSTSEDVKNEMEDVSDDVDVEIKEEEAIDSFSEDEDEDDEMEEDIDINSIIADVDNNEMEEDTTMEDDSEEEEEEDEATAEAEDLNGDIYGELEKKKKMEKKIELKKKEIERLIELEKKKEMERDAEMEKKREIKRQKEMERKKVLEKQAAEDEKEAKYYKWVNDECERLKLSIAKQQRMIEHQHKELQALKNIFSTAKADMQLLTTNYYEEVNNLGKHLLNLAQAASGYRKVVDENRKLYNQVQDLKGSIRVYCRVRPAFGTVKKPSCCDCIDEGNMAVITPGKGGKDTRKLFNFNRVFGPSATQALVYVDTQPLIRSVLDGYNVCIFAYGQTGSGKTFTMTGPDVFNEETMGVNYRSLNDLFDIQQKRKDMIAYEVCVQMLEIYNEMVRDLLSTDEIRLGTQDGINVPDAALIPVSKTDDVIRLMNLGHKNRAVGSTAMNQRSSRSHSCLTVHVSGKDLTSGSTVRGCMHLVDLAGSERADKTEATGDRLKEATFINKSLSALGDVIASLAQKSTHVPYRNSKLTLLLQDALGGQAKTLMFIHVSPDPDTVGETISTLKFAERVSTVELGAAKSNKDDTDLRQLKEQVAFLKAALAKDGGNIQDGGNIEEGDGGDDDDDGAASECSDAADAQPQKVANGGAKKPSQPQGKQTKASPAATPAKKATAPATKGKAAETKKKVGK</sequence>
<keyword evidence="4" id="KW-0175">Coiled coil</keyword>
<dbReference type="PROSITE" id="PS50067">
    <property type="entry name" value="KINESIN_MOTOR_2"/>
    <property type="match status" value="1"/>
</dbReference>
<feature type="compositionally biased region" description="Acidic residues" evidence="5">
    <location>
        <begin position="1098"/>
        <end position="1112"/>
    </location>
</feature>
<dbReference type="FunFam" id="3.40.850.10:FF:000178">
    <property type="entry name" value="Kinesin-related protein3"/>
    <property type="match status" value="1"/>
</dbReference>
<evidence type="ECO:0000259" key="7">
    <source>
        <dbReference type="PROSITE" id="PS50067"/>
    </source>
</evidence>
<reference evidence="8 9" key="1">
    <citation type="submission" date="2024-04" db="EMBL/GenBank/DDBJ databases">
        <title>The reference genome of an endangered Asteraceae, Deinandra increscens subsp. villosa, native to the Central Coast of California.</title>
        <authorList>
            <person name="Guilliams M."/>
            <person name="Hasenstab-Lehman K."/>
            <person name="Meyer R."/>
            <person name="Mcevoy S."/>
        </authorList>
    </citation>
    <scope>NUCLEOTIDE SEQUENCE [LARGE SCALE GENOMIC DNA]</scope>
    <source>
        <tissue evidence="8">Leaf</tissue>
    </source>
</reference>
<keyword evidence="3" id="KW-0067">ATP-binding</keyword>
<feature type="region of interest" description="Disordered" evidence="5">
    <location>
        <begin position="331"/>
        <end position="392"/>
    </location>
</feature>
<organism evidence="8 9">
    <name type="scientific">Deinandra increscens subsp. villosa</name>
    <dbReference type="NCBI Taxonomy" id="3103831"/>
    <lineage>
        <taxon>Eukaryota</taxon>
        <taxon>Viridiplantae</taxon>
        <taxon>Streptophyta</taxon>
        <taxon>Embryophyta</taxon>
        <taxon>Tracheophyta</taxon>
        <taxon>Spermatophyta</taxon>
        <taxon>Magnoliopsida</taxon>
        <taxon>eudicotyledons</taxon>
        <taxon>Gunneridae</taxon>
        <taxon>Pentapetalae</taxon>
        <taxon>asterids</taxon>
        <taxon>campanulids</taxon>
        <taxon>Asterales</taxon>
        <taxon>Asteraceae</taxon>
        <taxon>Asteroideae</taxon>
        <taxon>Heliantheae alliance</taxon>
        <taxon>Madieae</taxon>
        <taxon>Madiinae</taxon>
        <taxon>Deinandra</taxon>
    </lineage>
</organism>
<dbReference type="PROSITE" id="PS50021">
    <property type="entry name" value="CH"/>
    <property type="match status" value="1"/>
</dbReference>
<feature type="compositionally biased region" description="Polar residues" evidence="5">
    <location>
        <begin position="464"/>
        <end position="477"/>
    </location>
</feature>
<proteinExistence type="inferred from homology"/>
<feature type="region of interest" description="Disordered" evidence="5">
    <location>
        <begin position="536"/>
        <end position="579"/>
    </location>
</feature>
<name>A0AAP0DD80_9ASTR</name>
<dbReference type="PANTHER" id="PTHR47972:SF42">
    <property type="entry name" value="CALPONIN-LIKE DOMAIN-CONTAINING PROTEIN-RELATED"/>
    <property type="match status" value="1"/>
</dbReference>
<dbReference type="GO" id="GO:0005524">
    <property type="term" value="F:ATP binding"/>
    <property type="evidence" value="ECO:0007669"/>
    <property type="project" value="UniProtKB-UniRule"/>
</dbReference>
<accession>A0AAP0DD80</accession>
<feature type="domain" description="Kinesin motor" evidence="7">
    <location>
        <begin position="739"/>
        <end position="1058"/>
    </location>
</feature>
<gene>
    <name evidence="8" type="ORF">SSX86_009401</name>
</gene>
<feature type="region of interest" description="Disordered" evidence="5">
    <location>
        <begin position="413"/>
        <end position="506"/>
    </location>
</feature>
<dbReference type="InterPro" id="IPR036872">
    <property type="entry name" value="CH_dom_sf"/>
</dbReference>
<dbReference type="InterPro" id="IPR027640">
    <property type="entry name" value="Kinesin-like_fam"/>
</dbReference>
<feature type="compositionally biased region" description="Low complexity" evidence="5">
    <location>
        <begin position="1141"/>
        <end position="1162"/>
    </location>
</feature>
<evidence type="ECO:0000256" key="1">
    <source>
        <dbReference type="ARBA" id="ARBA00010899"/>
    </source>
</evidence>
<feature type="compositionally biased region" description="Basic and acidic residues" evidence="5">
    <location>
        <begin position="334"/>
        <end position="351"/>
    </location>
</feature>
<evidence type="ECO:0000256" key="2">
    <source>
        <dbReference type="ARBA" id="ARBA00023175"/>
    </source>
</evidence>
<feature type="compositionally biased region" description="Acidic residues" evidence="5">
    <location>
        <begin position="544"/>
        <end position="575"/>
    </location>
</feature>
<keyword evidence="9" id="KW-1185">Reference proteome</keyword>
<dbReference type="Pfam" id="PF00307">
    <property type="entry name" value="CH"/>
    <property type="match status" value="1"/>
</dbReference>
<dbReference type="InterPro" id="IPR027417">
    <property type="entry name" value="P-loop_NTPase"/>
</dbReference>
<dbReference type="FunFam" id="3.40.850.10:FF:000111">
    <property type="entry name" value="p-loop nucleoside triphosphate hydrolase superfamily protein with CH (Calponin Homology) domain"/>
    <property type="match status" value="1"/>
</dbReference>
<dbReference type="AlphaFoldDB" id="A0AAP0DD80"/>
<dbReference type="GO" id="GO:0003777">
    <property type="term" value="F:microtubule motor activity"/>
    <property type="evidence" value="ECO:0007669"/>
    <property type="project" value="InterPro"/>
</dbReference>
<evidence type="ECO:0000313" key="9">
    <source>
        <dbReference type="Proteomes" id="UP001408789"/>
    </source>
</evidence>
<dbReference type="Pfam" id="PF00225">
    <property type="entry name" value="Kinesin"/>
    <property type="match status" value="1"/>
</dbReference>
<feature type="compositionally biased region" description="Polar residues" evidence="5">
    <location>
        <begin position="440"/>
        <end position="454"/>
    </location>
</feature>
<dbReference type="PANTHER" id="PTHR47972">
    <property type="entry name" value="KINESIN-LIKE PROTEIN KLP-3"/>
    <property type="match status" value="1"/>
</dbReference>
<evidence type="ECO:0000256" key="5">
    <source>
        <dbReference type="SAM" id="MobiDB-lite"/>
    </source>
</evidence>
<feature type="binding site" evidence="3">
    <location>
        <begin position="821"/>
        <end position="828"/>
    </location>
    <ligand>
        <name>ATP</name>
        <dbReference type="ChEBI" id="CHEBI:30616"/>
    </ligand>
</feature>
<dbReference type="SMART" id="SM00033">
    <property type="entry name" value="CH"/>
    <property type="match status" value="1"/>
</dbReference>
<dbReference type="InterPro" id="IPR001715">
    <property type="entry name" value="CH_dom"/>
</dbReference>
<feature type="coiled-coil region" evidence="4">
    <location>
        <begin position="582"/>
        <end position="683"/>
    </location>
</feature>
<dbReference type="GO" id="GO:0015630">
    <property type="term" value="C:microtubule cytoskeleton"/>
    <property type="evidence" value="ECO:0007669"/>
    <property type="project" value="TreeGrafter"/>
</dbReference>
<protein>
    <submittedName>
        <fullName evidence="8">Uncharacterized protein</fullName>
    </submittedName>
</protein>
<dbReference type="GO" id="GO:0008017">
    <property type="term" value="F:microtubule binding"/>
    <property type="evidence" value="ECO:0007669"/>
    <property type="project" value="InterPro"/>
</dbReference>
<dbReference type="SUPFAM" id="SSF52540">
    <property type="entry name" value="P-loop containing nucleoside triphosphate hydrolases"/>
    <property type="match status" value="1"/>
</dbReference>
<dbReference type="GO" id="GO:0007018">
    <property type="term" value="P:microtubule-based movement"/>
    <property type="evidence" value="ECO:0007669"/>
    <property type="project" value="InterPro"/>
</dbReference>
<comment type="caution">
    <text evidence="8">The sequence shown here is derived from an EMBL/GenBank/DDBJ whole genome shotgun (WGS) entry which is preliminary data.</text>
</comment>
<feature type="compositionally biased region" description="Basic and acidic residues" evidence="5">
    <location>
        <begin position="1163"/>
        <end position="1173"/>
    </location>
</feature>
<feature type="domain" description="Calponin-homology (CH)" evidence="6">
    <location>
        <begin position="42"/>
        <end position="164"/>
    </location>
</feature>
<evidence type="ECO:0000313" key="8">
    <source>
        <dbReference type="EMBL" id="KAK9070833.1"/>
    </source>
</evidence>
<keyword evidence="2 3" id="KW-0505">Motor protein</keyword>
<dbReference type="Proteomes" id="UP001408789">
    <property type="component" value="Unassembled WGS sequence"/>
</dbReference>
<dbReference type="SMART" id="SM00129">
    <property type="entry name" value="KISc"/>
    <property type="match status" value="1"/>
</dbReference>
<feature type="region of interest" description="Disordered" evidence="5">
    <location>
        <begin position="1091"/>
        <end position="1173"/>
    </location>
</feature>
<dbReference type="PRINTS" id="PR00380">
    <property type="entry name" value="KINESINHEAVY"/>
</dbReference>
<evidence type="ECO:0000256" key="3">
    <source>
        <dbReference type="PROSITE-ProRule" id="PRU00283"/>
    </source>
</evidence>
<feature type="region of interest" description="Disordered" evidence="5">
    <location>
        <begin position="274"/>
        <end position="298"/>
    </location>
</feature>
<feature type="compositionally biased region" description="Basic and acidic residues" evidence="5">
    <location>
        <begin position="478"/>
        <end position="500"/>
    </location>
</feature>
<feature type="compositionally biased region" description="Low complexity" evidence="5">
    <location>
        <begin position="422"/>
        <end position="433"/>
    </location>
</feature>
<evidence type="ECO:0000259" key="6">
    <source>
        <dbReference type="PROSITE" id="PS50021"/>
    </source>
</evidence>
<dbReference type="CDD" id="cd21203">
    <property type="entry name" value="CH_AtKIN14-like"/>
    <property type="match status" value="1"/>
</dbReference>
<keyword evidence="3" id="KW-0547">Nucleotide-binding</keyword>
<dbReference type="CDD" id="cd22249">
    <property type="entry name" value="UDM1_RNF168_RNF169-like"/>
    <property type="match status" value="1"/>
</dbReference>
<dbReference type="InterPro" id="IPR001752">
    <property type="entry name" value="Kinesin_motor_dom"/>
</dbReference>
<dbReference type="Gene3D" id="1.10.418.10">
    <property type="entry name" value="Calponin-like domain"/>
    <property type="match status" value="1"/>
</dbReference>
<dbReference type="InterPro" id="IPR036961">
    <property type="entry name" value="Kinesin_motor_dom_sf"/>
</dbReference>
<comment type="similarity">
    <text evidence="1">Belongs to the TRAFAC class myosin-kinesin ATPase superfamily. Kinesin family. KIN-14 subfamily.</text>
</comment>
<dbReference type="Gene3D" id="3.40.850.10">
    <property type="entry name" value="Kinesin motor domain"/>
    <property type="match status" value="1"/>
</dbReference>